<dbReference type="Pfam" id="PF12796">
    <property type="entry name" value="Ank_2"/>
    <property type="match status" value="2"/>
</dbReference>
<evidence type="ECO:0000259" key="9">
    <source>
        <dbReference type="Pfam" id="PF13962"/>
    </source>
</evidence>
<dbReference type="SUPFAM" id="SSF48403">
    <property type="entry name" value="Ankyrin repeat"/>
    <property type="match status" value="1"/>
</dbReference>
<dbReference type="GO" id="GO:0005886">
    <property type="term" value="C:plasma membrane"/>
    <property type="evidence" value="ECO:0007669"/>
    <property type="project" value="TreeGrafter"/>
</dbReference>
<dbReference type="InterPro" id="IPR002110">
    <property type="entry name" value="Ankyrin_rpt"/>
</dbReference>
<dbReference type="SMART" id="SM00248">
    <property type="entry name" value="ANK"/>
    <property type="match status" value="7"/>
</dbReference>
<dbReference type="PROSITE" id="PS50297">
    <property type="entry name" value="ANK_REP_REGION"/>
    <property type="match status" value="1"/>
</dbReference>
<feature type="transmembrane region" description="Helical" evidence="8">
    <location>
        <begin position="454"/>
        <end position="479"/>
    </location>
</feature>
<evidence type="ECO:0000256" key="7">
    <source>
        <dbReference type="PROSITE-ProRule" id="PRU00023"/>
    </source>
</evidence>
<dbReference type="PANTHER" id="PTHR24186">
    <property type="entry name" value="PROTEIN PHOSPHATASE 1 REGULATORY SUBUNIT"/>
    <property type="match status" value="1"/>
</dbReference>
<feature type="transmembrane region" description="Helical" evidence="8">
    <location>
        <begin position="384"/>
        <end position="406"/>
    </location>
</feature>
<dbReference type="GeneID" id="107435595"/>
<protein>
    <submittedName>
        <fullName evidence="11">Ankyrin repeat-containing protein ITN1-like isoform X1</fullName>
    </submittedName>
</protein>
<dbReference type="PANTHER" id="PTHR24186:SF37">
    <property type="entry name" value="PGG DOMAIN-CONTAINING PROTEIN"/>
    <property type="match status" value="1"/>
</dbReference>
<evidence type="ECO:0000256" key="5">
    <source>
        <dbReference type="ARBA" id="ARBA00023043"/>
    </source>
</evidence>
<dbReference type="InterPro" id="IPR036770">
    <property type="entry name" value="Ankyrin_rpt-contain_sf"/>
</dbReference>
<dbReference type="Gene3D" id="1.25.40.20">
    <property type="entry name" value="Ankyrin repeat-containing domain"/>
    <property type="match status" value="1"/>
</dbReference>
<feature type="transmembrane region" description="Helical" evidence="8">
    <location>
        <begin position="413"/>
        <end position="434"/>
    </location>
</feature>
<evidence type="ECO:0000256" key="3">
    <source>
        <dbReference type="ARBA" id="ARBA00022737"/>
    </source>
</evidence>
<gene>
    <name evidence="11" type="primary">LOC107435595</name>
</gene>
<evidence type="ECO:0000256" key="1">
    <source>
        <dbReference type="ARBA" id="ARBA00004141"/>
    </source>
</evidence>
<reference evidence="11" key="2">
    <citation type="submission" date="2025-08" db="UniProtKB">
        <authorList>
            <consortium name="RefSeq"/>
        </authorList>
    </citation>
    <scope>IDENTIFICATION</scope>
    <source>
        <tissue evidence="11">Seedling</tissue>
    </source>
</reference>
<evidence type="ECO:0000256" key="6">
    <source>
        <dbReference type="ARBA" id="ARBA00023136"/>
    </source>
</evidence>
<dbReference type="PROSITE" id="PS50088">
    <property type="entry name" value="ANK_REPEAT"/>
    <property type="match status" value="1"/>
</dbReference>
<dbReference type="Proteomes" id="UP001652623">
    <property type="component" value="Chromosome 1"/>
</dbReference>
<feature type="domain" description="PGG" evidence="9">
    <location>
        <begin position="317"/>
        <end position="438"/>
    </location>
</feature>
<evidence type="ECO:0000256" key="8">
    <source>
        <dbReference type="SAM" id="Phobius"/>
    </source>
</evidence>
<keyword evidence="4 8" id="KW-1133">Transmembrane helix</keyword>
<proteinExistence type="predicted"/>
<name>A0A6P4BI50_ZIZJJ</name>
<keyword evidence="6 8" id="KW-0472">Membrane</keyword>
<keyword evidence="2 8" id="KW-0812">Transmembrane</keyword>
<dbReference type="InParanoid" id="A0A6P4BI50"/>
<dbReference type="RefSeq" id="XP_015902715.3">
    <property type="nucleotide sequence ID" value="XM_016047229.4"/>
</dbReference>
<keyword evidence="3" id="KW-0677">Repeat</keyword>
<evidence type="ECO:0000256" key="2">
    <source>
        <dbReference type="ARBA" id="ARBA00022692"/>
    </source>
</evidence>
<dbReference type="AlphaFoldDB" id="A0A6P4BI50"/>
<evidence type="ECO:0000313" key="11">
    <source>
        <dbReference type="RefSeq" id="XP_015902715.3"/>
    </source>
</evidence>
<organism evidence="10 11">
    <name type="scientific">Ziziphus jujuba</name>
    <name type="common">Chinese jujube</name>
    <name type="synonym">Ziziphus sativa</name>
    <dbReference type="NCBI Taxonomy" id="326968"/>
    <lineage>
        <taxon>Eukaryota</taxon>
        <taxon>Viridiplantae</taxon>
        <taxon>Streptophyta</taxon>
        <taxon>Embryophyta</taxon>
        <taxon>Tracheophyta</taxon>
        <taxon>Spermatophyta</taxon>
        <taxon>Magnoliopsida</taxon>
        <taxon>eudicotyledons</taxon>
        <taxon>Gunneridae</taxon>
        <taxon>Pentapetalae</taxon>
        <taxon>rosids</taxon>
        <taxon>fabids</taxon>
        <taxon>Rosales</taxon>
        <taxon>Rhamnaceae</taxon>
        <taxon>Paliureae</taxon>
        <taxon>Ziziphus</taxon>
    </lineage>
</organism>
<accession>A0A6P4BI50</accession>
<evidence type="ECO:0000256" key="4">
    <source>
        <dbReference type="ARBA" id="ARBA00022989"/>
    </source>
</evidence>
<keyword evidence="10" id="KW-1185">Reference proteome</keyword>
<dbReference type="InterPro" id="IPR026961">
    <property type="entry name" value="PGG_dom"/>
</dbReference>
<dbReference type="KEGG" id="zju:107435595"/>
<dbReference type="Pfam" id="PF13962">
    <property type="entry name" value="PGG"/>
    <property type="match status" value="1"/>
</dbReference>
<reference evidence="10" key="1">
    <citation type="submission" date="2025-05" db="UniProtKB">
        <authorList>
            <consortium name="RefSeq"/>
        </authorList>
    </citation>
    <scope>NUCLEOTIDE SEQUENCE [LARGE SCALE GENOMIC DNA]</scope>
</reference>
<sequence length="483" mass="53761">MPIMEIRPYEDDIAALFEASQRGCVSTLNTLIQRDPLILDKLSLTSLTETPLHISALLGHLAFTQILLTLKPKLATELDIFKRTPLHLAAAEGCKEIVQELLRVNHHLCKFRDQDGRAPLHYAVMKGRVGAVESLICGCPESILMPVDGGETVLHLCVKYNQLECLKLLVQSQSDNAEFLNQKDEAAGNTILHLAAMFKQIETLRFLLTIPRVAEASNSLNHNGFTALDVIEHSPKDFKSIEIRQVLMDAGVNRSANNLQNGIPPLTQSSLTANNASNFRAGEWVRYVQQMWWPKWIRQCLGYSSEKPVLDRASGFLQEMHNTLMVVATVTAQVAFQAANNPPGGVWQENIFNSTKGGAYCNETVCEAGTAVFAYHSRDDFLKFITYNSVSFVASLTVILLLVSGLPLRNKHFMWVLTFAVCTVLTFMALTYIYCVSMVTPDKLTPKLFGMEDVSVIIWLGLLGGFAAICLLRSIVWLARKFL</sequence>
<comment type="subcellular location">
    <subcellularLocation>
        <location evidence="1">Membrane</location>
        <topology evidence="1">Multi-pass membrane protein</topology>
    </subcellularLocation>
</comment>
<evidence type="ECO:0000313" key="10">
    <source>
        <dbReference type="Proteomes" id="UP001652623"/>
    </source>
</evidence>
<feature type="repeat" description="ANK" evidence="7">
    <location>
        <begin position="115"/>
        <end position="136"/>
    </location>
</feature>
<keyword evidence="5 7" id="KW-0040">ANK repeat</keyword>